<gene>
    <name evidence="1" type="ORF">DES38_102234</name>
</gene>
<evidence type="ECO:0000313" key="1">
    <source>
        <dbReference type="EMBL" id="PXW92650.1"/>
    </source>
</evidence>
<dbReference type="AlphaFoldDB" id="A0A2V3WD32"/>
<sequence>MEATSNELAKAIFIINRHAKTAPEPKELYQLKKQAIDKLIAEKRAKKIGLQFSEKPKLSRQHSTVLVKVGDFYFHIPPSKEDFNQIEHLGALDQNVRNPHVKMSLTQAKRMICKYLDISQQKDKNQRYSKTYTQSLLGRWNYSYYHKKK</sequence>
<accession>A0A2V3WD32</accession>
<dbReference type="OrthoDB" id="2360869at2"/>
<proteinExistence type="predicted"/>
<reference evidence="1 2" key="1">
    <citation type="submission" date="2018-05" db="EMBL/GenBank/DDBJ databases">
        <title>Genomic Encyclopedia of Type Strains, Phase IV (KMG-IV): sequencing the most valuable type-strain genomes for metagenomic binning, comparative biology and taxonomic classification.</title>
        <authorList>
            <person name="Goeker M."/>
        </authorList>
    </citation>
    <scope>NUCLEOTIDE SEQUENCE [LARGE SCALE GENOMIC DNA]</scope>
    <source>
        <strain evidence="1 2">DSM 22440</strain>
    </source>
</reference>
<dbReference type="InterPro" id="IPR025552">
    <property type="entry name" value="YkyB"/>
</dbReference>
<name>A0A2V3WD32_9BACI</name>
<comment type="caution">
    <text evidence="1">The sequence shown here is derived from an EMBL/GenBank/DDBJ whole genome shotgun (WGS) entry which is preliminary data.</text>
</comment>
<keyword evidence="2" id="KW-1185">Reference proteome</keyword>
<dbReference type="Proteomes" id="UP000247922">
    <property type="component" value="Unassembled WGS sequence"/>
</dbReference>
<evidence type="ECO:0000313" key="2">
    <source>
        <dbReference type="Proteomes" id="UP000247922"/>
    </source>
</evidence>
<dbReference type="RefSeq" id="WP_110250525.1">
    <property type="nucleotide sequence ID" value="NZ_QJJR01000002.1"/>
</dbReference>
<dbReference type="Pfam" id="PF14177">
    <property type="entry name" value="YkyB"/>
    <property type="match status" value="1"/>
</dbReference>
<organism evidence="1 2">
    <name type="scientific">Streptohalobacillus salinus</name>
    <dbReference type="NCBI Taxonomy" id="621096"/>
    <lineage>
        <taxon>Bacteria</taxon>
        <taxon>Bacillati</taxon>
        <taxon>Bacillota</taxon>
        <taxon>Bacilli</taxon>
        <taxon>Bacillales</taxon>
        <taxon>Bacillaceae</taxon>
        <taxon>Streptohalobacillus</taxon>
    </lineage>
</organism>
<dbReference type="EMBL" id="QJJR01000002">
    <property type="protein sequence ID" value="PXW92650.1"/>
    <property type="molecule type" value="Genomic_DNA"/>
</dbReference>
<protein>
    <submittedName>
        <fullName evidence="1">YkyB-like protein</fullName>
    </submittedName>
</protein>